<name>A0AAJ0DGJ3_9PEZI</name>
<feature type="compositionally biased region" description="Polar residues" evidence="1">
    <location>
        <begin position="1"/>
        <end position="22"/>
    </location>
</feature>
<dbReference type="EMBL" id="JAWDJX010000038">
    <property type="protein sequence ID" value="KAK3049708.1"/>
    <property type="molecule type" value="Genomic_DNA"/>
</dbReference>
<proteinExistence type="predicted"/>
<accession>A0AAJ0DGJ3</accession>
<sequence>MDPNSQTPSRNRHNQSCTPTPSTDDRFTSRPRLRKAMRGSPRDGHTPSDSMRHLIERPPNPKETLAARLHPKRLQIGIDYGTMTFSAAYRVVSPGIDQPIMGEIIDLNFGCEFYAPQAAAWDAQGTFYWGWDAETAVKDGLIQQEQVVRLWKLALYEAHETSDVTAVVNKQLGQHHTVDELIATQLEATIEKIKKILAQPKSFSNPSTASTREIDDEVEVELYIGVPEVWKSPSNKKMADAGEDAGAHRVELIEESRTSLAFFADRLVRLTEDHLKFGEVIVVADIGGGTAEVLSFERKSDPNTGAQVKLHQIGRADGALCGSQLVTLNFTVWLKDQIEDLRALCRALDLHPVDFIHQASAWFDENVKHKFTGLYQSPSRITMTIEGADGASRENYTIKVEKCANLLQLRTRLFSFLEASGNQGCAAEVLGVMGAMGALQPVSRGALLRYHKHMDRGLATRDKFGLYQTEDWDPNIHHDAVVWQTRAGATKATRHPDKTEKSRFVKNTIVVPGRWVGLTQHAASNDLGKATKHSLWQQVFARPRERKREFLILWTESDIEEHASVYKEDSKLIDDELRDDIKQFGRPFVLKFPDFKRHGFKLKKNGVYEFYCKVTVVRKGANVDATFEIAKPGSEPFDAKGRPRLSNVEMLERDVHNVCSSRFNPTPLEHGW</sequence>
<dbReference type="Proteomes" id="UP001271007">
    <property type="component" value="Unassembled WGS sequence"/>
</dbReference>
<evidence type="ECO:0000313" key="3">
    <source>
        <dbReference type="Proteomes" id="UP001271007"/>
    </source>
</evidence>
<feature type="region of interest" description="Disordered" evidence="1">
    <location>
        <begin position="1"/>
        <end position="64"/>
    </location>
</feature>
<dbReference type="SUPFAM" id="SSF53067">
    <property type="entry name" value="Actin-like ATPase domain"/>
    <property type="match status" value="1"/>
</dbReference>
<protein>
    <submittedName>
        <fullName evidence="2">Uncharacterized protein</fullName>
    </submittedName>
</protein>
<dbReference type="PANTHER" id="PTHR42749:SF1">
    <property type="entry name" value="CELL SHAPE-DETERMINING PROTEIN MREB"/>
    <property type="match status" value="1"/>
</dbReference>
<feature type="compositionally biased region" description="Basic and acidic residues" evidence="1">
    <location>
        <begin position="40"/>
        <end position="60"/>
    </location>
</feature>
<dbReference type="InterPro" id="IPR043129">
    <property type="entry name" value="ATPase_NBD"/>
</dbReference>
<dbReference type="AlphaFoldDB" id="A0AAJ0DGJ3"/>
<evidence type="ECO:0000256" key="1">
    <source>
        <dbReference type="SAM" id="MobiDB-lite"/>
    </source>
</evidence>
<evidence type="ECO:0000313" key="2">
    <source>
        <dbReference type="EMBL" id="KAK3049708.1"/>
    </source>
</evidence>
<organism evidence="2 3">
    <name type="scientific">Extremus antarcticus</name>
    <dbReference type="NCBI Taxonomy" id="702011"/>
    <lineage>
        <taxon>Eukaryota</taxon>
        <taxon>Fungi</taxon>
        <taxon>Dikarya</taxon>
        <taxon>Ascomycota</taxon>
        <taxon>Pezizomycotina</taxon>
        <taxon>Dothideomycetes</taxon>
        <taxon>Dothideomycetidae</taxon>
        <taxon>Mycosphaerellales</taxon>
        <taxon>Extremaceae</taxon>
        <taxon>Extremus</taxon>
    </lineage>
</organism>
<dbReference type="CDD" id="cd10170">
    <property type="entry name" value="ASKHA_NBD_HSP70"/>
    <property type="match status" value="1"/>
</dbReference>
<reference evidence="2" key="1">
    <citation type="submission" date="2023-04" db="EMBL/GenBank/DDBJ databases">
        <title>Black Yeasts Isolated from many extreme environments.</title>
        <authorList>
            <person name="Coleine C."/>
            <person name="Stajich J.E."/>
            <person name="Selbmann L."/>
        </authorList>
    </citation>
    <scope>NUCLEOTIDE SEQUENCE</scope>
    <source>
        <strain evidence="2">CCFEE 5312</strain>
    </source>
</reference>
<dbReference type="Gene3D" id="3.30.420.40">
    <property type="match status" value="1"/>
</dbReference>
<dbReference type="PANTHER" id="PTHR42749">
    <property type="entry name" value="CELL SHAPE-DETERMINING PROTEIN MREB"/>
    <property type="match status" value="1"/>
</dbReference>
<keyword evidence="3" id="KW-1185">Reference proteome</keyword>
<comment type="caution">
    <text evidence="2">The sequence shown here is derived from an EMBL/GenBank/DDBJ whole genome shotgun (WGS) entry which is preliminary data.</text>
</comment>
<gene>
    <name evidence="2" type="ORF">LTR09_009130</name>
</gene>